<dbReference type="Pfam" id="PF00753">
    <property type="entry name" value="Lactamase_B"/>
    <property type="match status" value="1"/>
</dbReference>
<dbReference type="GO" id="GO:0018909">
    <property type="term" value="P:dodecyl sulfate metabolic process"/>
    <property type="evidence" value="ECO:0007669"/>
    <property type="project" value="InterPro"/>
</dbReference>
<dbReference type="FunCoup" id="A0A3N0VKC6">
    <property type="interactions" value="28"/>
</dbReference>
<evidence type="ECO:0000256" key="5">
    <source>
        <dbReference type="SAM" id="SignalP"/>
    </source>
</evidence>
<dbReference type="InterPro" id="IPR001279">
    <property type="entry name" value="Metallo-B-lactamas"/>
</dbReference>
<dbReference type="Proteomes" id="UP000282106">
    <property type="component" value="Unassembled WGS sequence"/>
</dbReference>
<keyword evidence="2 7" id="KW-0378">Hydrolase</keyword>
<dbReference type="InterPro" id="IPR036527">
    <property type="entry name" value="SCP2_sterol-bd_dom_sf"/>
</dbReference>
<dbReference type="InterPro" id="IPR044097">
    <property type="entry name" value="Bds1/SdsA1_MBL-fold"/>
</dbReference>
<organism evidence="7 8">
    <name type="scientific">Stagnimonas aquatica</name>
    <dbReference type="NCBI Taxonomy" id="2689987"/>
    <lineage>
        <taxon>Bacteria</taxon>
        <taxon>Pseudomonadati</taxon>
        <taxon>Pseudomonadota</taxon>
        <taxon>Gammaproteobacteria</taxon>
        <taxon>Nevskiales</taxon>
        <taxon>Nevskiaceae</taxon>
        <taxon>Stagnimonas</taxon>
    </lineage>
</organism>
<dbReference type="InParanoid" id="A0A3N0VKC6"/>
<evidence type="ECO:0000313" key="7">
    <source>
        <dbReference type="EMBL" id="ROH93227.1"/>
    </source>
</evidence>
<dbReference type="GO" id="GO:0046872">
    <property type="term" value="F:metal ion binding"/>
    <property type="evidence" value="ECO:0007669"/>
    <property type="project" value="UniProtKB-KW"/>
</dbReference>
<dbReference type="InterPro" id="IPR038536">
    <property type="entry name" value="Alkyl/aryl-sulf_dimr_sf"/>
</dbReference>
<dbReference type="AlphaFoldDB" id="A0A3N0VKC6"/>
<dbReference type="EMBL" id="RJVO01000001">
    <property type="protein sequence ID" value="ROH93227.1"/>
    <property type="molecule type" value="Genomic_DNA"/>
</dbReference>
<keyword evidence="1" id="KW-0479">Metal-binding</keyword>
<dbReference type="PANTHER" id="PTHR43223">
    <property type="entry name" value="ALKYL/ARYL-SULFATASE"/>
    <property type="match status" value="1"/>
</dbReference>
<keyword evidence="8" id="KW-1185">Reference proteome</keyword>
<reference evidence="7 8" key="1">
    <citation type="submission" date="2018-10" db="EMBL/GenBank/DDBJ databases">
        <authorList>
            <person name="Chen W.-M."/>
        </authorList>
    </citation>
    <scope>NUCLEOTIDE SEQUENCE [LARGE SCALE GENOMIC DNA]</scope>
    <source>
        <strain evidence="7 8">THS-13</strain>
    </source>
</reference>
<comment type="similarity">
    <text evidence="4">Belongs to the metallo-beta-lactamase superfamily. Type III sulfatase family.</text>
</comment>
<dbReference type="SMART" id="SM00849">
    <property type="entry name" value="Lactamase_B"/>
    <property type="match status" value="1"/>
</dbReference>
<dbReference type="CDD" id="cd07710">
    <property type="entry name" value="arylsulfatase_Sdsa1-like_MBL-fold"/>
    <property type="match status" value="1"/>
</dbReference>
<dbReference type="Gene3D" id="3.60.15.30">
    <property type="entry name" value="Metallo-beta-lactamase domain"/>
    <property type="match status" value="1"/>
</dbReference>
<dbReference type="InterPro" id="IPR029228">
    <property type="entry name" value="Alkyl_sulf_dimr"/>
</dbReference>
<keyword evidence="5" id="KW-0732">Signal</keyword>
<evidence type="ECO:0000256" key="4">
    <source>
        <dbReference type="ARBA" id="ARBA00033751"/>
    </source>
</evidence>
<gene>
    <name evidence="7" type="ORF">ED208_01490</name>
</gene>
<evidence type="ECO:0000256" key="2">
    <source>
        <dbReference type="ARBA" id="ARBA00022801"/>
    </source>
</evidence>
<feature type="signal peptide" evidence="5">
    <location>
        <begin position="1"/>
        <end position="18"/>
    </location>
</feature>
<proteinExistence type="inferred from homology"/>
<feature type="chain" id="PRO_5018008458" evidence="5">
    <location>
        <begin position="19"/>
        <end position="578"/>
    </location>
</feature>
<dbReference type="GO" id="GO:0018741">
    <property type="term" value="F:linear primary-alkylsulfatase activity"/>
    <property type="evidence" value="ECO:0007669"/>
    <property type="project" value="InterPro"/>
</dbReference>
<dbReference type="PANTHER" id="PTHR43223:SF1">
    <property type="entry name" value="ALKYL_ARYL-SULFATASE BDS1"/>
    <property type="match status" value="1"/>
</dbReference>
<protein>
    <submittedName>
        <fullName evidence="7">MBL fold metallo-hydrolase</fullName>
    </submittedName>
</protein>
<dbReference type="Pfam" id="PF14864">
    <property type="entry name" value="Alkyl_sulf_C"/>
    <property type="match status" value="1"/>
</dbReference>
<dbReference type="InterPro" id="IPR052195">
    <property type="entry name" value="Bact_Alkyl/Aryl-Sulfatase"/>
</dbReference>
<dbReference type="Pfam" id="PF14863">
    <property type="entry name" value="Alkyl_sulf_dimr"/>
    <property type="match status" value="1"/>
</dbReference>
<evidence type="ECO:0000256" key="3">
    <source>
        <dbReference type="ARBA" id="ARBA00022833"/>
    </source>
</evidence>
<keyword evidence="3" id="KW-0862">Zinc</keyword>
<dbReference type="SUPFAM" id="SSF55718">
    <property type="entry name" value="SCP-like"/>
    <property type="match status" value="1"/>
</dbReference>
<feature type="domain" description="Metallo-beta-lactamase" evidence="6">
    <location>
        <begin position="60"/>
        <end position="273"/>
    </location>
</feature>
<evidence type="ECO:0000259" key="6">
    <source>
        <dbReference type="SMART" id="SM00849"/>
    </source>
</evidence>
<dbReference type="InterPro" id="IPR029229">
    <property type="entry name" value="Alkyl_sulf_C"/>
</dbReference>
<comment type="caution">
    <text evidence="7">The sequence shown here is derived from an EMBL/GenBank/DDBJ whole genome shotgun (WGS) entry which is preliminary data.</text>
</comment>
<dbReference type="Gene3D" id="1.25.40.880">
    <property type="entry name" value="Alkyl sulfatase, dimerisation domain"/>
    <property type="match status" value="1"/>
</dbReference>
<dbReference type="InterPro" id="IPR036866">
    <property type="entry name" value="RibonucZ/Hydroxyglut_hydro"/>
</dbReference>
<dbReference type="PROSITE" id="PS51257">
    <property type="entry name" value="PROKAR_LIPOPROTEIN"/>
    <property type="match status" value="1"/>
</dbReference>
<dbReference type="Gene3D" id="3.30.1050.10">
    <property type="entry name" value="SCP2 sterol-binding domain"/>
    <property type="match status" value="1"/>
</dbReference>
<name>A0A3N0VKC6_9GAMM</name>
<evidence type="ECO:0000313" key="8">
    <source>
        <dbReference type="Proteomes" id="UP000282106"/>
    </source>
</evidence>
<evidence type="ECO:0000256" key="1">
    <source>
        <dbReference type="ARBA" id="ARBA00022723"/>
    </source>
</evidence>
<dbReference type="GO" id="GO:0046983">
    <property type="term" value="F:protein dimerization activity"/>
    <property type="evidence" value="ECO:0007669"/>
    <property type="project" value="InterPro"/>
</dbReference>
<dbReference type="SUPFAM" id="SSF56281">
    <property type="entry name" value="Metallo-hydrolase/oxidoreductase"/>
    <property type="match status" value="1"/>
</dbReference>
<sequence>MKLGMAAALALLSLTACGKPQPAPAPAVATPADLQAHSNEFRRAVIEAAPGVWVAVGFGIANSILIEGEDGAIVVDTMESVESAKAVAAEFAKVSDKPVKAIVYTHSHPDHIGGASAFIPAGATVPIYAQEDVARNMDKISSELQPIITQRSLRMYGWGLSPDELLNVGIGGALDIHEGSTVNILRPTKTFRDTLDDTVAGIHFQLVHAPGETEDQIYLWLPERRILLPGDNLYHAFPNLYTIRGTGFRDPKKWAASLDRMRALRPAVLVPSHTRPLAGEQAIYDTLTDYRDAIRYVHDQTIRLMNIGLLPDEIAERIKLPAHLAAAPFLQEFYGKPGWSAKSLYGGNLGWFDGRPEQLHPLPPRQQAERLQALAGGAESMDAAISAAAAKADWQWVLELSGAALRLRPEAATVKEARLAALKALGEAESNPNARHWYLVAWHELRGDYPLPSRAVTPTPEMLANMPLSTFFDGMAVNLDAEAAGERITTVRFEFTDAGESWTYIVRRGASEIIPPGEAAPAADLVVRVPAQVFKEMLAKLRNPGLTIAREFEMSSGNKLAFIAFMRLFVPLEAETAS</sequence>
<accession>A0A3N0VKC6</accession>